<dbReference type="RefSeq" id="WP_380798760.1">
    <property type="nucleotide sequence ID" value="NZ_JBHRVU010000005.1"/>
</dbReference>
<dbReference type="EMBL" id="JBHRVU010000005">
    <property type="protein sequence ID" value="MFC3443863.1"/>
    <property type="molecule type" value="Genomic_DNA"/>
</dbReference>
<evidence type="ECO:0000259" key="1">
    <source>
        <dbReference type="Pfam" id="PF13871"/>
    </source>
</evidence>
<organism evidence="2 3">
    <name type="scientific">Sphingobium rhizovicinum</name>
    <dbReference type="NCBI Taxonomy" id="432308"/>
    <lineage>
        <taxon>Bacteria</taxon>
        <taxon>Pseudomonadati</taxon>
        <taxon>Pseudomonadota</taxon>
        <taxon>Alphaproteobacteria</taxon>
        <taxon>Sphingomonadales</taxon>
        <taxon>Sphingomonadaceae</taxon>
        <taxon>Sphingobium</taxon>
    </lineage>
</organism>
<feature type="domain" description="Strawberry notch helicase C" evidence="1">
    <location>
        <begin position="34"/>
        <end position="289"/>
    </location>
</feature>
<protein>
    <submittedName>
        <fullName evidence="2">Strawberry notch C-terminal domain-containing protein</fullName>
    </submittedName>
</protein>
<proteinExistence type="predicted"/>
<sequence length="563" mass="62702">MFDAAGNAVHCQAALFARDALIEQLCSLPAIPTALDALIWHFGADRLAEITGRSRRIIPGPDGQQKLDRRSPKANVVETKAFMDAAKPICAFSLAGSTGRSMHSDRNSPSAHLRRVHFLVELGFRLLSAVQGFGRSNRTNQATSPIYRPLTTDCRGERRFLSTIIRGLEALGALTRGQRQTGGQNLFDPADNLESDHAREALNQWFHLLHAGKLGSVSLAAFEEMTGLELATESGELSERLPPIHRWLNRILALRIGTQNAIFDEFMGLVENRVEAARAAGTLDLGIETIRAERVERLSDQLLRADPITGAETRLLRLELHRRPRVTSWAQLQIETRGIENLAYLRNGRSERVALRIPAWSSMDEEGRLIPMCYLVRPGGSARVTIDSLADSHWIDIERDNFQTLWEREVAETESQLSVETIHVATGLLLPVWNKLPEDDVRVWRIDGGDGASILGRIIRPAAIEKLEREFGLGSTVVLSPVEILEGARSGDGIAVPGWGETRLISVFVNGTRRLEIRNFRIEDRDQLKAAGAFSEVIQYRTRLFLPSNRARDILEALIDLRA</sequence>
<gene>
    <name evidence="2" type="ORF">ACFOKF_22190</name>
</gene>
<comment type="caution">
    <text evidence="2">The sequence shown here is derived from an EMBL/GenBank/DDBJ whole genome shotgun (WGS) entry which is preliminary data.</text>
</comment>
<keyword evidence="3" id="KW-1185">Reference proteome</keyword>
<evidence type="ECO:0000313" key="3">
    <source>
        <dbReference type="Proteomes" id="UP001595681"/>
    </source>
</evidence>
<dbReference type="PANTHER" id="PTHR12706">
    <property type="entry name" value="STRAWBERRY NOTCH-RELATED"/>
    <property type="match status" value="1"/>
</dbReference>
<dbReference type="Proteomes" id="UP001595681">
    <property type="component" value="Unassembled WGS sequence"/>
</dbReference>
<dbReference type="InterPro" id="IPR026741">
    <property type="entry name" value="SNO"/>
</dbReference>
<reference evidence="3" key="1">
    <citation type="journal article" date="2019" name="Int. J. Syst. Evol. Microbiol.">
        <title>The Global Catalogue of Microorganisms (GCM) 10K type strain sequencing project: providing services to taxonomists for standard genome sequencing and annotation.</title>
        <authorList>
            <consortium name="The Broad Institute Genomics Platform"/>
            <consortium name="The Broad Institute Genome Sequencing Center for Infectious Disease"/>
            <person name="Wu L."/>
            <person name="Ma J."/>
        </authorList>
    </citation>
    <scope>NUCLEOTIDE SEQUENCE [LARGE SCALE GENOMIC DNA]</scope>
    <source>
        <strain evidence="3">CCM 7491</strain>
    </source>
</reference>
<dbReference type="InterPro" id="IPR026937">
    <property type="entry name" value="SBNO_Helicase_C_dom"/>
</dbReference>
<dbReference type="Pfam" id="PF13871">
    <property type="entry name" value="Helicase_C_4"/>
    <property type="match status" value="1"/>
</dbReference>
<dbReference type="PANTHER" id="PTHR12706:SF30">
    <property type="entry name" value="PROTEIN STRAWBERRY NOTCH-RELATED"/>
    <property type="match status" value="1"/>
</dbReference>
<name>A0ABV7NMA0_9SPHN</name>
<accession>A0ABV7NMA0</accession>
<evidence type="ECO:0000313" key="2">
    <source>
        <dbReference type="EMBL" id="MFC3443863.1"/>
    </source>
</evidence>